<sequence>MVPVLRSLLLASVVLLFSGCGIHLHQSIGKSLGPFLHPVDGHDFVHTDRWDEENHAIFYFYRLPSQWASDEIESPSVYVDGVHYFNIRSPGFTWLEVYPGDRHIIIRRPLLGLEGFTTPHLSFDLSRIADAVVDAKAGNIYYFRYSEEEQPRAVHPDLPEDSSLRQGDLTLVPREVAIEEIYDSRFLKSDLLAPNHAAISIVEKNRETNYERARAELETEREEELAAMKEEGRYNAPPWYWPFGGSPSAPLEADRKIKALDKEREAYLADKAAAEEAAARAAEAAEGEGGGSWWWPF</sequence>
<dbReference type="RefSeq" id="WP_136549132.1">
    <property type="nucleotide sequence ID" value="NZ_CP031093.1"/>
</dbReference>
<dbReference type="OrthoDB" id="6355011at2"/>
<protein>
    <submittedName>
        <fullName evidence="3">DUF2846 domain-containing protein</fullName>
    </submittedName>
</protein>
<keyword evidence="4" id="KW-1185">Reference proteome</keyword>
<accession>A0A4P7XJ84</accession>
<name>A0A4P7XJ84_9ALTE</name>
<feature type="coiled-coil region" evidence="1">
    <location>
        <begin position="203"/>
        <end position="230"/>
    </location>
</feature>
<dbReference type="Pfam" id="PF11008">
    <property type="entry name" value="DUF2846"/>
    <property type="match status" value="1"/>
</dbReference>
<reference evidence="3 4" key="1">
    <citation type="submission" date="2018-07" db="EMBL/GenBank/DDBJ databases">
        <title>Marsedoiliclastica nanhaica gen. nov. sp. nov., a novel marine hydrocarbonoclastic bacterium isolated from an in-situ enriched hydrocarbon-degrading consortium in deep-sea sediment.</title>
        <authorList>
            <person name="Dong C."/>
            <person name="Ma T."/>
            <person name="Liu R."/>
            <person name="Shao Z."/>
        </authorList>
    </citation>
    <scope>NUCLEOTIDE SEQUENCE [LARGE SCALE GENOMIC DNA]</scope>
    <source>
        <strain evidence="4">soil36-7</strain>
    </source>
</reference>
<dbReference type="Proteomes" id="UP000298049">
    <property type="component" value="Chromosome"/>
</dbReference>
<dbReference type="AlphaFoldDB" id="A0A4P7XJ84"/>
<evidence type="ECO:0000313" key="4">
    <source>
        <dbReference type="Proteomes" id="UP000298049"/>
    </source>
</evidence>
<dbReference type="InterPro" id="IPR022548">
    <property type="entry name" value="DUF2846"/>
</dbReference>
<gene>
    <name evidence="3" type="ORF">soil367_10950</name>
</gene>
<evidence type="ECO:0000313" key="3">
    <source>
        <dbReference type="EMBL" id="QCF26412.1"/>
    </source>
</evidence>
<dbReference type="PROSITE" id="PS51257">
    <property type="entry name" value="PROKAR_LIPOPROTEIN"/>
    <property type="match status" value="1"/>
</dbReference>
<feature type="domain" description="DUF2846" evidence="2">
    <location>
        <begin position="52"/>
        <end position="150"/>
    </location>
</feature>
<organism evidence="3 4">
    <name type="scientific">Hydrocarboniclastica marina</name>
    <dbReference type="NCBI Taxonomy" id="2259620"/>
    <lineage>
        <taxon>Bacteria</taxon>
        <taxon>Pseudomonadati</taxon>
        <taxon>Pseudomonadota</taxon>
        <taxon>Gammaproteobacteria</taxon>
        <taxon>Alteromonadales</taxon>
        <taxon>Alteromonadaceae</taxon>
        <taxon>Hydrocarboniclastica</taxon>
    </lineage>
</organism>
<proteinExistence type="predicted"/>
<evidence type="ECO:0000259" key="2">
    <source>
        <dbReference type="Pfam" id="PF11008"/>
    </source>
</evidence>
<keyword evidence="1" id="KW-0175">Coiled coil</keyword>
<evidence type="ECO:0000256" key="1">
    <source>
        <dbReference type="SAM" id="Coils"/>
    </source>
</evidence>
<dbReference type="EMBL" id="CP031093">
    <property type="protein sequence ID" value="QCF26412.1"/>
    <property type="molecule type" value="Genomic_DNA"/>
</dbReference>
<dbReference type="KEGG" id="hmi:soil367_10950"/>